<comment type="similarity">
    <text evidence="3">Belongs to the damage-control phosphatase family. Sugar phosphate phosphatase III subfamily.</text>
</comment>
<evidence type="ECO:0000256" key="5">
    <source>
        <dbReference type="ARBA" id="ARBA00022801"/>
    </source>
</evidence>
<comment type="catalytic activity">
    <reaction evidence="1">
        <text>beta-D-fructose 1-phosphate + H2O = D-fructose + phosphate</text>
        <dbReference type="Rhea" id="RHEA:35603"/>
        <dbReference type="ChEBI" id="CHEBI:15377"/>
        <dbReference type="ChEBI" id="CHEBI:37721"/>
        <dbReference type="ChEBI" id="CHEBI:43474"/>
        <dbReference type="ChEBI" id="CHEBI:138881"/>
    </reaction>
</comment>
<dbReference type="InterPro" id="IPR039763">
    <property type="entry name" value="ARMT1"/>
</dbReference>
<gene>
    <name evidence="9" type="ORF">F4553_002990</name>
</gene>
<sequence length="345" mass="38150">MDAPEITSSEPGSFPWRVLHERHPAIIKQLRSHTDLTLDQHTALVSLGAEFTSGAWDPSPFLRAENYFYRRILAITRWSEHHRDPFGFLKQGELTDPGLPHFLDTMPHELPDLLAAAVWGNRSDLSFRLQSGASDAATGFVRDDRSEVLGFLSIGTPTVAYFADNAGRELIADLFLIDSLLESGLAGVVDLHVKPFPYFVSDVIAADLTATVDRLAAEPGRPAELAARLVRARHDGRLNLRRDAFQAAPMSFNQMPPEFEAQIADAGITILKGDLHYRRLVGDRLYPPTTSFAELTEYFPTPVLVLRTLKSEVITGLAPSTVAELDATGEPWRTTGAHALIQHRP</sequence>
<proteinExistence type="inferred from homology"/>
<dbReference type="RefSeq" id="WP_184836348.1">
    <property type="nucleotide sequence ID" value="NZ_JACHMN010000002.1"/>
</dbReference>
<dbReference type="Pfam" id="PF01937">
    <property type="entry name" value="ARMT1-like_dom"/>
    <property type="match status" value="1"/>
</dbReference>
<evidence type="ECO:0000256" key="3">
    <source>
        <dbReference type="ARBA" id="ARBA00009519"/>
    </source>
</evidence>
<dbReference type="Gene3D" id="3.40.50.10880">
    <property type="entry name" value="Uncharacterised protein PF01937, DUF89, domain 3"/>
    <property type="match status" value="1"/>
</dbReference>
<evidence type="ECO:0000256" key="4">
    <source>
        <dbReference type="ARBA" id="ARBA00022723"/>
    </source>
</evidence>
<dbReference type="GO" id="GO:0006974">
    <property type="term" value="P:DNA damage response"/>
    <property type="evidence" value="ECO:0007669"/>
    <property type="project" value="TreeGrafter"/>
</dbReference>
<dbReference type="GO" id="GO:0016791">
    <property type="term" value="F:phosphatase activity"/>
    <property type="evidence" value="ECO:0007669"/>
    <property type="project" value="TreeGrafter"/>
</dbReference>
<evidence type="ECO:0000256" key="1">
    <source>
        <dbReference type="ARBA" id="ARBA00001326"/>
    </source>
</evidence>
<name>A0A841BS24_9ACTN</name>
<feature type="domain" description="Damage-control phosphatase ARMT1-like metal-binding" evidence="8">
    <location>
        <begin position="19"/>
        <end position="319"/>
    </location>
</feature>
<reference evidence="9 10" key="1">
    <citation type="submission" date="2020-08" db="EMBL/GenBank/DDBJ databases">
        <title>Sequencing the genomes of 1000 actinobacteria strains.</title>
        <authorList>
            <person name="Klenk H.-P."/>
        </authorList>
    </citation>
    <scope>NUCLEOTIDE SEQUENCE [LARGE SCALE GENOMIC DNA]</scope>
    <source>
        <strain evidence="9 10">DSM 45362</strain>
    </source>
</reference>
<dbReference type="PANTHER" id="PTHR12260">
    <property type="entry name" value="DAMAGE-CONTROL PHOSPHATASE ARMT1"/>
    <property type="match status" value="1"/>
</dbReference>
<dbReference type="PANTHER" id="PTHR12260:SF6">
    <property type="entry name" value="DAMAGE-CONTROL PHOSPHATASE ARMT1"/>
    <property type="match status" value="1"/>
</dbReference>
<evidence type="ECO:0000256" key="6">
    <source>
        <dbReference type="ARBA" id="ARBA00023211"/>
    </source>
</evidence>
<keyword evidence="6" id="KW-0464">Manganese</keyword>
<comment type="caution">
    <text evidence="9">The sequence shown here is derived from an EMBL/GenBank/DDBJ whole genome shotgun (WGS) entry which is preliminary data.</text>
</comment>
<keyword evidence="4" id="KW-0479">Metal-binding</keyword>
<organism evidence="9 10">
    <name type="scientific">Allocatelliglobosispora scoriae</name>
    <dbReference type="NCBI Taxonomy" id="643052"/>
    <lineage>
        <taxon>Bacteria</taxon>
        <taxon>Bacillati</taxon>
        <taxon>Actinomycetota</taxon>
        <taxon>Actinomycetes</taxon>
        <taxon>Micromonosporales</taxon>
        <taxon>Micromonosporaceae</taxon>
        <taxon>Allocatelliglobosispora</taxon>
    </lineage>
</organism>
<dbReference type="SUPFAM" id="SSF111321">
    <property type="entry name" value="AF1104-like"/>
    <property type="match status" value="1"/>
</dbReference>
<dbReference type="InterPro" id="IPR036075">
    <property type="entry name" value="ARMT-1-like_metal-bd_sf"/>
</dbReference>
<keyword evidence="5" id="KW-0378">Hydrolase</keyword>
<evidence type="ECO:0000313" key="9">
    <source>
        <dbReference type="EMBL" id="MBB5869611.1"/>
    </source>
</evidence>
<evidence type="ECO:0000259" key="8">
    <source>
        <dbReference type="Pfam" id="PF01937"/>
    </source>
</evidence>
<protein>
    <recommendedName>
        <fullName evidence="8">Damage-control phosphatase ARMT1-like metal-binding domain-containing protein</fullName>
    </recommendedName>
</protein>
<keyword evidence="10" id="KW-1185">Reference proteome</keyword>
<dbReference type="InterPro" id="IPR002791">
    <property type="entry name" value="ARMT1-like_metal-bd"/>
</dbReference>
<comment type="cofactor">
    <cofactor evidence="2">
        <name>Mn(2+)</name>
        <dbReference type="ChEBI" id="CHEBI:29035"/>
    </cofactor>
</comment>
<comment type="catalytic activity">
    <reaction evidence="7">
        <text>beta-D-fructose 6-phosphate = dihydroxyacetone + D-glyceraldehyde 3-phosphate</text>
        <dbReference type="Rhea" id="RHEA:28002"/>
        <dbReference type="ChEBI" id="CHEBI:16016"/>
        <dbReference type="ChEBI" id="CHEBI:57634"/>
        <dbReference type="ChEBI" id="CHEBI:59776"/>
    </reaction>
</comment>
<evidence type="ECO:0000313" key="10">
    <source>
        <dbReference type="Proteomes" id="UP000587527"/>
    </source>
</evidence>
<evidence type="ECO:0000256" key="2">
    <source>
        <dbReference type="ARBA" id="ARBA00001936"/>
    </source>
</evidence>
<dbReference type="GO" id="GO:0046872">
    <property type="term" value="F:metal ion binding"/>
    <property type="evidence" value="ECO:0007669"/>
    <property type="project" value="UniProtKB-KW"/>
</dbReference>
<dbReference type="AlphaFoldDB" id="A0A841BS24"/>
<dbReference type="EMBL" id="JACHMN010000002">
    <property type="protein sequence ID" value="MBB5869611.1"/>
    <property type="molecule type" value="Genomic_DNA"/>
</dbReference>
<accession>A0A841BS24</accession>
<evidence type="ECO:0000256" key="7">
    <source>
        <dbReference type="ARBA" id="ARBA00048809"/>
    </source>
</evidence>
<dbReference type="Proteomes" id="UP000587527">
    <property type="component" value="Unassembled WGS sequence"/>
</dbReference>